<gene>
    <name evidence="1" type="primary">wcoX</name>
</gene>
<protein>
    <submittedName>
        <fullName evidence="1">Glycosyltransferase</fullName>
    </submittedName>
</protein>
<keyword evidence="1" id="KW-0808">Transferase</keyword>
<reference evidence="1" key="1">
    <citation type="submission" date="2016-02" db="EMBL/GenBank/DDBJ databases">
        <authorList>
            <person name="Wen L."/>
            <person name="He K."/>
            <person name="Yang H."/>
        </authorList>
    </citation>
    <scope>NUCLEOTIDE SEQUENCE</scope>
    <source>
        <strain evidence="1">AKPRH1202322</strain>
    </source>
</reference>
<name>A0A193SFA4_KLEPN</name>
<dbReference type="Pfam" id="PF05704">
    <property type="entry name" value="Caps_synth"/>
    <property type="match status" value="1"/>
</dbReference>
<proteinExistence type="predicted"/>
<accession>A0A193SFA4</accession>
<evidence type="ECO:0000313" key="1">
    <source>
        <dbReference type="EMBL" id="CZQ25180.1"/>
    </source>
</evidence>
<dbReference type="Gene3D" id="3.90.550.20">
    <property type="match status" value="1"/>
</dbReference>
<organism evidence="1">
    <name type="scientific">Klebsiella pneumoniae</name>
    <dbReference type="NCBI Taxonomy" id="573"/>
    <lineage>
        <taxon>Bacteria</taxon>
        <taxon>Pseudomonadati</taxon>
        <taxon>Pseudomonadota</taxon>
        <taxon>Gammaproteobacteria</taxon>
        <taxon>Enterobacterales</taxon>
        <taxon>Enterobacteriaceae</taxon>
        <taxon>Klebsiella/Raoultella group</taxon>
        <taxon>Klebsiella</taxon>
        <taxon>Klebsiella pneumoniae complex</taxon>
    </lineage>
</organism>
<reference evidence="1" key="2">
    <citation type="submission" date="2016-06" db="EMBL/GenBank/DDBJ databases">
        <title>Towards a vaccine: An investigation of Klebsiella pneumoniae surface antigens.</title>
        <authorList>
            <person name="Follador R."/>
            <person name="Heinz E."/>
            <person name="Wyres K.L."/>
            <person name="Ellington M.J."/>
            <person name="Kowarik M."/>
            <person name="Holt K.E."/>
            <person name="Thomson N.R."/>
        </authorList>
    </citation>
    <scope>NUCLEOTIDE SEQUENCE</scope>
    <source>
        <strain evidence="1">AKPRH1202322</strain>
    </source>
</reference>
<dbReference type="SUPFAM" id="SSF53448">
    <property type="entry name" value="Nucleotide-diphospho-sugar transferases"/>
    <property type="match status" value="1"/>
</dbReference>
<dbReference type="AlphaFoldDB" id="A0A193SFA4"/>
<dbReference type="InterPro" id="IPR029044">
    <property type="entry name" value="Nucleotide-diphossugar_trans"/>
</dbReference>
<dbReference type="InterPro" id="IPR008441">
    <property type="entry name" value="AfumC-like_glycosyl_Trfase"/>
</dbReference>
<dbReference type="GO" id="GO:0016757">
    <property type="term" value="F:glycosyltransferase activity"/>
    <property type="evidence" value="ECO:0007669"/>
    <property type="project" value="InterPro"/>
</dbReference>
<sequence>MNNVKLRKSELFIFKMMDLLLKSSKLLSRYKIFPRYVYLSIKKIKDKNIMRWLDKAFKLSTSTVKQYQGKSKVNKIWICWLQGEDNAPDLVKKCIENIRVYNSEKFEIYIITWDNYKEYVQIPKHIHIKTEQGLISKTHFSDILRFALLAEHGGLWIDSTYLTLKPLPDYINEASFFTLAGNSENTNEFVPAGRWSGNFLKFPKNSEYAAFIRDIFYDYWKENDILIDYFLIDYLILLTYVSFEQFQREIDDLPKFGENSFLMSKIMFNKLNEMDDLKIEKDKIKIFKMSYKNIEHLIHRSEGTYYEKYIK</sequence>
<dbReference type="EMBL" id="LT174592">
    <property type="protein sequence ID" value="CZQ25180.1"/>
    <property type="molecule type" value="Genomic_DNA"/>
</dbReference>